<dbReference type="PANTHER" id="PTHR43591:SF50">
    <property type="entry name" value="METHYLTRANSFERASE DOMAIN-CONTAINING PROTEIN-RELATED"/>
    <property type="match status" value="1"/>
</dbReference>
<feature type="compositionally biased region" description="Polar residues" evidence="1">
    <location>
        <begin position="1"/>
        <end position="15"/>
    </location>
</feature>
<dbReference type="Pfam" id="PF13649">
    <property type="entry name" value="Methyltransf_25"/>
    <property type="match status" value="1"/>
</dbReference>
<proteinExistence type="predicted"/>
<dbReference type="GO" id="GO:0008168">
    <property type="term" value="F:methyltransferase activity"/>
    <property type="evidence" value="ECO:0007669"/>
    <property type="project" value="UniProtKB-KW"/>
</dbReference>
<dbReference type="AlphaFoldDB" id="A0A9P5X340"/>
<evidence type="ECO:0000313" key="4">
    <source>
        <dbReference type="Proteomes" id="UP000807342"/>
    </source>
</evidence>
<dbReference type="Gene3D" id="3.40.50.150">
    <property type="entry name" value="Vaccinia Virus protein VP39"/>
    <property type="match status" value="1"/>
</dbReference>
<protein>
    <submittedName>
        <fullName evidence="3">S-adenosyl-L-methionine-dependent methyltransferase</fullName>
    </submittedName>
</protein>
<gene>
    <name evidence="3" type="ORF">P691DRAFT_779378</name>
</gene>
<dbReference type="OrthoDB" id="184880at2759"/>
<organism evidence="3 4">
    <name type="scientific">Macrolepiota fuliginosa MF-IS2</name>
    <dbReference type="NCBI Taxonomy" id="1400762"/>
    <lineage>
        <taxon>Eukaryota</taxon>
        <taxon>Fungi</taxon>
        <taxon>Dikarya</taxon>
        <taxon>Basidiomycota</taxon>
        <taxon>Agaricomycotina</taxon>
        <taxon>Agaricomycetes</taxon>
        <taxon>Agaricomycetidae</taxon>
        <taxon>Agaricales</taxon>
        <taxon>Agaricineae</taxon>
        <taxon>Agaricaceae</taxon>
        <taxon>Macrolepiota</taxon>
    </lineage>
</organism>
<dbReference type="Proteomes" id="UP000807342">
    <property type="component" value="Unassembled WGS sequence"/>
</dbReference>
<evidence type="ECO:0000256" key="1">
    <source>
        <dbReference type="SAM" id="MobiDB-lite"/>
    </source>
</evidence>
<accession>A0A9P5X340</accession>
<dbReference type="GO" id="GO:0032259">
    <property type="term" value="P:methylation"/>
    <property type="evidence" value="ECO:0007669"/>
    <property type="project" value="UniProtKB-KW"/>
</dbReference>
<dbReference type="InterPro" id="IPR041698">
    <property type="entry name" value="Methyltransf_25"/>
</dbReference>
<dbReference type="InterPro" id="IPR029063">
    <property type="entry name" value="SAM-dependent_MTases_sf"/>
</dbReference>
<dbReference type="SUPFAM" id="SSF53335">
    <property type="entry name" value="S-adenosyl-L-methionine-dependent methyltransferases"/>
    <property type="match status" value="1"/>
</dbReference>
<feature type="domain" description="Methyltransferase" evidence="2">
    <location>
        <begin position="70"/>
        <end position="164"/>
    </location>
</feature>
<dbReference type="EMBL" id="MU151620">
    <property type="protein sequence ID" value="KAF9442496.1"/>
    <property type="molecule type" value="Genomic_DNA"/>
</dbReference>
<dbReference type="CDD" id="cd02440">
    <property type="entry name" value="AdoMet_MTases"/>
    <property type="match status" value="1"/>
</dbReference>
<name>A0A9P5X340_9AGAR</name>
<keyword evidence="3" id="KW-0489">Methyltransferase</keyword>
<dbReference type="PANTHER" id="PTHR43591">
    <property type="entry name" value="METHYLTRANSFERASE"/>
    <property type="match status" value="1"/>
</dbReference>
<comment type="caution">
    <text evidence="3">The sequence shown here is derived from an EMBL/GenBank/DDBJ whole genome shotgun (WGS) entry which is preliminary data.</text>
</comment>
<keyword evidence="3" id="KW-0808">Transferase</keyword>
<evidence type="ECO:0000313" key="3">
    <source>
        <dbReference type="EMBL" id="KAF9442496.1"/>
    </source>
</evidence>
<feature type="region of interest" description="Disordered" evidence="1">
    <location>
        <begin position="1"/>
        <end position="29"/>
    </location>
</feature>
<keyword evidence="4" id="KW-1185">Reference proteome</keyword>
<sequence length="305" mass="34443">MLSISPSQDQSQIRLPTSKPRRYTSAPGTAYLLPSDEEERQRLTKQNALLNRAFGELVHAPITLTSQDFVLESATGTGAWLLELVKQTPGTARFTAIDIESHLFPNPATLPPNISFEVQSVLNLPNEWTSKYTLVHQRLLIAALRTTEWPQAFRQIFRVLKPGGWLQLEENDDWAAGPVMKTFRSMMIKLGESRNIDIWPDVIPILKSYLEDCGFVDVHVDRRCLPLGSWGGQDGRDGRDNLLSLFRGIRAPVMGGGGFGIVGSEEMYDDLMNRVKLEMDSTPGAGCWWVMIRARKPEFRRKQFL</sequence>
<evidence type="ECO:0000259" key="2">
    <source>
        <dbReference type="Pfam" id="PF13649"/>
    </source>
</evidence>
<reference evidence="3" key="1">
    <citation type="submission" date="2020-11" db="EMBL/GenBank/DDBJ databases">
        <authorList>
            <consortium name="DOE Joint Genome Institute"/>
            <person name="Ahrendt S."/>
            <person name="Riley R."/>
            <person name="Andreopoulos W."/>
            <person name="Labutti K."/>
            <person name="Pangilinan J."/>
            <person name="Ruiz-Duenas F.J."/>
            <person name="Barrasa J.M."/>
            <person name="Sanchez-Garcia M."/>
            <person name="Camarero S."/>
            <person name="Miyauchi S."/>
            <person name="Serrano A."/>
            <person name="Linde D."/>
            <person name="Babiker R."/>
            <person name="Drula E."/>
            <person name="Ayuso-Fernandez I."/>
            <person name="Pacheco R."/>
            <person name="Padilla G."/>
            <person name="Ferreira P."/>
            <person name="Barriuso J."/>
            <person name="Kellner H."/>
            <person name="Castanera R."/>
            <person name="Alfaro M."/>
            <person name="Ramirez L."/>
            <person name="Pisabarro A.G."/>
            <person name="Kuo A."/>
            <person name="Tritt A."/>
            <person name="Lipzen A."/>
            <person name="He G."/>
            <person name="Yan M."/>
            <person name="Ng V."/>
            <person name="Cullen D."/>
            <person name="Martin F."/>
            <person name="Rosso M.-N."/>
            <person name="Henrissat B."/>
            <person name="Hibbett D."/>
            <person name="Martinez A.T."/>
            <person name="Grigoriev I.V."/>
        </authorList>
    </citation>
    <scope>NUCLEOTIDE SEQUENCE</scope>
    <source>
        <strain evidence="3">MF-IS2</strain>
    </source>
</reference>